<dbReference type="PANTHER" id="PTHR10799">
    <property type="entry name" value="SNF2/RAD54 HELICASE FAMILY"/>
    <property type="match status" value="1"/>
</dbReference>
<dbReference type="CDD" id="cd18793">
    <property type="entry name" value="SF2_C_SNF"/>
    <property type="match status" value="1"/>
</dbReference>
<evidence type="ECO:0000313" key="5">
    <source>
        <dbReference type="Proteomes" id="UP000679691"/>
    </source>
</evidence>
<dbReference type="InterPro" id="IPR027417">
    <property type="entry name" value="P-loop_NTPase"/>
</dbReference>
<dbReference type="GO" id="GO:0005524">
    <property type="term" value="F:ATP binding"/>
    <property type="evidence" value="ECO:0007669"/>
    <property type="project" value="InterPro"/>
</dbReference>
<protein>
    <submittedName>
        <fullName evidence="4">DEAD/DEAH box helicase</fullName>
    </submittedName>
</protein>
<dbReference type="SMART" id="SM00487">
    <property type="entry name" value="DEXDc"/>
    <property type="match status" value="1"/>
</dbReference>
<reference evidence="4" key="1">
    <citation type="submission" date="2021-03" db="EMBL/GenBank/DDBJ databases">
        <authorList>
            <person name="Lu T."/>
            <person name="Wang Q."/>
            <person name="Han X."/>
        </authorList>
    </citation>
    <scope>NUCLEOTIDE SEQUENCE</scope>
    <source>
        <strain evidence="4">WQ 2009</strain>
    </source>
</reference>
<evidence type="ECO:0000259" key="3">
    <source>
        <dbReference type="PROSITE" id="PS51194"/>
    </source>
</evidence>
<evidence type="ECO:0000259" key="2">
    <source>
        <dbReference type="PROSITE" id="PS51192"/>
    </source>
</evidence>
<keyword evidence="4" id="KW-0547">Nucleotide-binding</keyword>
<dbReference type="RefSeq" id="WP_353545986.1">
    <property type="nucleotide sequence ID" value="NZ_JAGKSB010000002.1"/>
</dbReference>
<dbReference type="SMART" id="SM00490">
    <property type="entry name" value="HELICc"/>
    <property type="match status" value="1"/>
</dbReference>
<dbReference type="Pfam" id="PF00271">
    <property type="entry name" value="Helicase_C"/>
    <property type="match status" value="1"/>
</dbReference>
<feature type="domain" description="Helicase ATP-binding" evidence="2">
    <location>
        <begin position="512"/>
        <end position="675"/>
    </location>
</feature>
<dbReference type="EMBL" id="JAGKSB010000002">
    <property type="protein sequence ID" value="MBP3942504.1"/>
    <property type="molecule type" value="Genomic_DNA"/>
</dbReference>
<dbReference type="GO" id="GO:0016787">
    <property type="term" value="F:hydrolase activity"/>
    <property type="evidence" value="ECO:0007669"/>
    <property type="project" value="UniProtKB-KW"/>
</dbReference>
<evidence type="ECO:0000313" key="4">
    <source>
        <dbReference type="EMBL" id="MBP3942504.1"/>
    </source>
</evidence>
<dbReference type="InterPro" id="IPR038718">
    <property type="entry name" value="SNF2-like_sf"/>
</dbReference>
<dbReference type="AlphaFoldDB" id="A0A8T4H6T9"/>
<dbReference type="InterPro" id="IPR014001">
    <property type="entry name" value="Helicase_ATP-bd"/>
</dbReference>
<dbReference type="PROSITE" id="PS51194">
    <property type="entry name" value="HELICASE_CTER"/>
    <property type="match status" value="1"/>
</dbReference>
<dbReference type="Gene3D" id="3.40.50.10810">
    <property type="entry name" value="Tandem AAA-ATPase domain"/>
    <property type="match status" value="1"/>
</dbReference>
<gene>
    <name evidence="4" type="ORF">J5U18_02805</name>
</gene>
<dbReference type="PROSITE" id="PS51192">
    <property type="entry name" value="HELICASE_ATP_BIND_1"/>
    <property type="match status" value="1"/>
</dbReference>
<accession>A0A8T4H6T9</accession>
<dbReference type="InterPro" id="IPR049730">
    <property type="entry name" value="SNF2/RAD54-like_C"/>
</dbReference>
<name>A0A8T4H6T9_9SPHI</name>
<dbReference type="Proteomes" id="UP000679691">
    <property type="component" value="Unassembled WGS sequence"/>
</dbReference>
<keyword evidence="1" id="KW-0378">Hydrolase</keyword>
<dbReference type="Pfam" id="PF00176">
    <property type="entry name" value="SNF2-rel_dom"/>
    <property type="match status" value="1"/>
</dbReference>
<organism evidence="4 5">
    <name type="scientific">Rhinopithecimicrobium faecis</name>
    <dbReference type="NCBI Taxonomy" id="2820698"/>
    <lineage>
        <taxon>Bacteria</taxon>
        <taxon>Pseudomonadati</taxon>
        <taxon>Bacteroidota</taxon>
        <taxon>Sphingobacteriia</taxon>
        <taxon>Sphingobacteriales</taxon>
        <taxon>Sphingobacteriaceae</taxon>
        <taxon>Rhinopithecimicrobium</taxon>
    </lineage>
</organism>
<dbReference type="InterPro" id="IPR001650">
    <property type="entry name" value="Helicase_C-like"/>
</dbReference>
<dbReference type="Gene3D" id="3.40.50.300">
    <property type="entry name" value="P-loop containing nucleotide triphosphate hydrolases"/>
    <property type="match status" value="1"/>
</dbReference>
<evidence type="ECO:0000256" key="1">
    <source>
        <dbReference type="ARBA" id="ARBA00022801"/>
    </source>
</evidence>
<feature type="domain" description="Helicase C-terminal" evidence="3">
    <location>
        <begin position="800"/>
        <end position="953"/>
    </location>
</feature>
<dbReference type="CDD" id="cd18012">
    <property type="entry name" value="DEXQc_arch_SWI2_SNF2"/>
    <property type="match status" value="1"/>
</dbReference>
<dbReference type="InterPro" id="IPR000330">
    <property type="entry name" value="SNF2_N"/>
</dbReference>
<keyword evidence="4" id="KW-0347">Helicase</keyword>
<proteinExistence type="predicted"/>
<keyword evidence="4" id="KW-0067">ATP-binding</keyword>
<dbReference type="SUPFAM" id="SSF52540">
    <property type="entry name" value="P-loop containing nucleoside triphosphate hydrolases"/>
    <property type="match status" value="2"/>
</dbReference>
<dbReference type="GO" id="GO:0004386">
    <property type="term" value="F:helicase activity"/>
    <property type="evidence" value="ECO:0007669"/>
    <property type="project" value="UniProtKB-KW"/>
</dbReference>
<keyword evidence="5" id="KW-1185">Reference proteome</keyword>
<sequence>MKYKSQSQHPYKIVYSLCEHPYLGYLIEPHAVLLNSNGSYSLQYKRIFTNTVDQFSIHLEETDYKIIRILDELEQTNLIKKYYKKAIRPVDFFSKAFDKKLYDLFREKIDQKLLEVLTLLNEKAFYVMSKDGYPADQKITIAPNPASILFHFRRSEEETRYFPTIKYGDSRIEFMFKNAQVIINKQAWLLLNNTLYHFDQAVEGKKLSPFLNKRFISVGRSTEYKYFETFVCGLIEKHHVYAEGFEIQTHQHDAKPILKLVYVEEGTSHLQLHFKYGPYIFAAGAETKVTVRMHYDEPTDSYTFHRIKRSLAWEEGQLQALTALDISQTAKLSNIFLPDSHYGQQPSVFEWLNNKEEQLGALGFEIVQENVHKKFFIGKSSISISIEEDNDWFDIKAEARFGPYIIPFIQLRNHILNNIKEFVLPNGEVAIIPEEWFAQYNHLFQFARDKHDLKLNKVHIGLLNEISEHTELLFSRKLEKLAGFEEIADIPEPLNFKGSLRPYQKAGYNWFNFLQQYKFGGCLADDMGLGKTIQTLALLQQQKESQLPADPQLTSLIILPTSLIYNWQKEAERFAPDLRLLIHTGNNRLRDLALFANYDLVITTYGITRMDADFLSKFYFNYIILDESQNIKNPTSKSFKAIKNLKSKHKLALSGTPVENSVSDLWSQMHFANPGLLGSYSYFQKEFVQPIEKKKDEDKAKRLQAIVKPFILRRTKDQVAKELPPKTEQVLYCEMTEAQSDLYETVKSEYRNAILDGIIEDKPKSTQIALLQGLTKLRQLANHPKMVDSDYTGQSGKFNTVIETLDAVLQRGNKVLIFSQFVKQLSLFREFFDARGTNYAYLDGGTKNRAEAVAQFRKDEDTKLFLISIKAGGVGLNLIEADYVFILDPWWNPAVEQQAVDRSHRIGQTRNVFIYKFIAKDTVEEKILAMQNRKRSIANSLITTEESFIKSLSQDDLRELLG</sequence>
<comment type="caution">
    <text evidence="4">The sequence shown here is derived from an EMBL/GenBank/DDBJ whole genome shotgun (WGS) entry which is preliminary data.</text>
</comment>